<dbReference type="InterPro" id="IPR050775">
    <property type="entry name" value="FAD-binding_Monooxygenases"/>
</dbReference>
<evidence type="ECO:0000256" key="2">
    <source>
        <dbReference type="ARBA" id="ARBA00010139"/>
    </source>
</evidence>
<dbReference type="PANTHER" id="PTHR43098:SF3">
    <property type="entry name" value="L-ORNITHINE N(5)-MONOOXYGENASE-RELATED"/>
    <property type="match status" value="1"/>
</dbReference>
<keyword evidence="7" id="KW-0503">Monooxygenase</keyword>
<protein>
    <submittedName>
        <fullName evidence="8">NAD(P)/FAD-dependent oxidoreductase</fullName>
    </submittedName>
</protein>
<dbReference type="Proteomes" id="UP001499882">
    <property type="component" value="Unassembled WGS sequence"/>
</dbReference>
<keyword evidence="5" id="KW-0521">NADP</keyword>
<accession>A0ABP8Z165</accession>
<dbReference type="Gene3D" id="3.50.50.60">
    <property type="entry name" value="FAD/NAD(P)-binding domain"/>
    <property type="match status" value="3"/>
</dbReference>
<dbReference type="RefSeq" id="WP_345527653.1">
    <property type="nucleotide sequence ID" value="NZ_BAABKN010000019.1"/>
</dbReference>
<keyword evidence="3" id="KW-0285">Flavoprotein</keyword>
<keyword evidence="4" id="KW-0274">FAD</keyword>
<dbReference type="PRINTS" id="PR00411">
    <property type="entry name" value="PNDRDTASEI"/>
</dbReference>
<gene>
    <name evidence="8" type="ORF">GCM10023350_30290</name>
</gene>
<evidence type="ECO:0000313" key="8">
    <source>
        <dbReference type="EMBL" id="GAA4743522.1"/>
    </source>
</evidence>
<comment type="caution">
    <text evidence="8">The sequence shown here is derived from an EMBL/GenBank/DDBJ whole genome shotgun (WGS) entry which is preliminary data.</text>
</comment>
<dbReference type="InterPro" id="IPR036188">
    <property type="entry name" value="FAD/NAD-bd_sf"/>
</dbReference>
<keyword evidence="9" id="KW-1185">Reference proteome</keyword>
<comment type="similarity">
    <text evidence="2">Belongs to the FAD-binding monooxygenase family.</text>
</comment>
<dbReference type="EMBL" id="BAABKN010000019">
    <property type="protein sequence ID" value="GAA4743522.1"/>
    <property type="molecule type" value="Genomic_DNA"/>
</dbReference>
<reference evidence="9" key="1">
    <citation type="journal article" date="2019" name="Int. J. Syst. Evol. Microbiol.">
        <title>The Global Catalogue of Microorganisms (GCM) 10K type strain sequencing project: providing services to taxonomists for standard genome sequencing and annotation.</title>
        <authorList>
            <consortium name="The Broad Institute Genomics Platform"/>
            <consortium name="The Broad Institute Genome Sequencing Center for Infectious Disease"/>
            <person name="Wu L."/>
            <person name="Ma J."/>
        </authorList>
    </citation>
    <scope>NUCLEOTIDE SEQUENCE [LARGE SCALE GENOMIC DNA]</scope>
    <source>
        <strain evidence="9">JCM 18532</strain>
    </source>
</reference>
<evidence type="ECO:0000256" key="7">
    <source>
        <dbReference type="ARBA" id="ARBA00023033"/>
    </source>
</evidence>
<dbReference type="SUPFAM" id="SSF51905">
    <property type="entry name" value="FAD/NAD(P)-binding domain"/>
    <property type="match status" value="2"/>
</dbReference>
<evidence type="ECO:0000256" key="3">
    <source>
        <dbReference type="ARBA" id="ARBA00022630"/>
    </source>
</evidence>
<organism evidence="8 9">
    <name type="scientific">Nocardioides endophyticus</name>
    <dbReference type="NCBI Taxonomy" id="1353775"/>
    <lineage>
        <taxon>Bacteria</taxon>
        <taxon>Bacillati</taxon>
        <taxon>Actinomycetota</taxon>
        <taxon>Actinomycetes</taxon>
        <taxon>Propionibacteriales</taxon>
        <taxon>Nocardioidaceae</taxon>
        <taxon>Nocardioides</taxon>
    </lineage>
</organism>
<sequence>MDQTTDQADTATYDVIVIGAGVSGMRQLMLLREKNLSVRVLEGGGDIGGTWYWNRYPGARLDSESYTYQYAFDEELLAEWDWSELFAGQPELLAYFNRVADKYDLRRDIDFNTTVEQLHFDEERNLWTVKARGGRTYTTRFVIAATGVLSALNFPDIPGLGTFEGEWHHTGAWPHEPVDTTGKKVIVIGTGATGIQVITEVAKTAGHLTVFQRTPNWAIPLRNRPLSADDMAEIRGTYPTLFQHLQTTSSGFIHQADPTTSTDVPRDERLAHYEELYQQPGFAKWVGVYHDIATDAEANKEYGAFIEQKIRERVHDQAVADLLVPTDHLFGTKRVPCETNYYETYNRDNVRLVSLKESPILSYTPKGVLTQDGEVEADIIIIATGFEAFTGALNRIDIRGKGGLSLKEKWQFGPLTYLGIQVADFPNLFIMGGPHGKGGHGNSPRCSEKPLEWMADFASYLVANDVQRVEADPTAEKEWSEWVYEVASKLLQAGANTYVYGDNIPGRPRAYLAYAGTLPDFVQKLDDSAARGYEGFVLTR</sequence>
<proteinExistence type="inferred from homology"/>
<comment type="cofactor">
    <cofactor evidence="1">
        <name>FAD</name>
        <dbReference type="ChEBI" id="CHEBI:57692"/>
    </cofactor>
</comment>
<dbReference type="PANTHER" id="PTHR43098">
    <property type="entry name" value="L-ORNITHINE N(5)-MONOOXYGENASE-RELATED"/>
    <property type="match status" value="1"/>
</dbReference>
<name>A0ABP8Z165_9ACTN</name>
<evidence type="ECO:0000256" key="6">
    <source>
        <dbReference type="ARBA" id="ARBA00023002"/>
    </source>
</evidence>
<evidence type="ECO:0000256" key="5">
    <source>
        <dbReference type="ARBA" id="ARBA00022857"/>
    </source>
</evidence>
<keyword evidence="6" id="KW-0560">Oxidoreductase</keyword>
<evidence type="ECO:0000313" key="9">
    <source>
        <dbReference type="Proteomes" id="UP001499882"/>
    </source>
</evidence>
<dbReference type="Pfam" id="PF13738">
    <property type="entry name" value="Pyr_redox_3"/>
    <property type="match status" value="1"/>
</dbReference>
<evidence type="ECO:0000256" key="4">
    <source>
        <dbReference type="ARBA" id="ARBA00022827"/>
    </source>
</evidence>
<evidence type="ECO:0000256" key="1">
    <source>
        <dbReference type="ARBA" id="ARBA00001974"/>
    </source>
</evidence>